<gene>
    <name evidence="2" type="ORF">RE476_04835</name>
</gene>
<dbReference type="SUPFAM" id="SSF55729">
    <property type="entry name" value="Acyl-CoA N-acyltransferases (Nat)"/>
    <property type="match status" value="1"/>
</dbReference>
<name>A0AA51UH72_9EURY</name>
<proteinExistence type="predicted"/>
<evidence type="ECO:0000259" key="1">
    <source>
        <dbReference type="PROSITE" id="PS51186"/>
    </source>
</evidence>
<dbReference type="PROSITE" id="PS51186">
    <property type="entry name" value="GNAT"/>
    <property type="match status" value="1"/>
</dbReference>
<dbReference type="GO" id="GO:0016747">
    <property type="term" value="F:acyltransferase activity, transferring groups other than amino-acyl groups"/>
    <property type="evidence" value="ECO:0007669"/>
    <property type="project" value="InterPro"/>
</dbReference>
<keyword evidence="3" id="KW-1185">Reference proteome</keyword>
<dbReference type="EMBL" id="CP133594">
    <property type="protein sequence ID" value="WMW23158.1"/>
    <property type="molecule type" value="Genomic_DNA"/>
</dbReference>
<organism evidence="2 3">
    <name type="scientific">Methanolobus mangrovi</name>
    <dbReference type="NCBI Taxonomy" id="3072977"/>
    <lineage>
        <taxon>Archaea</taxon>
        <taxon>Methanobacteriati</taxon>
        <taxon>Methanobacteriota</taxon>
        <taxon>Stenosarchaea group</taxon>
        <taxon>Methanomicrobia</taxon>
        <taxon>Methanosarcinales</taxon>
        <taxon>Methanosarcinaceae</taxon>
        <taxon>Methanolobus</taxon>
    </lineage>
</organism>
<reference evidence="2" key="1">
    <citation type="submission" date="2023-08" db="EMBL/GenBank/DDBJ databases">
        <title>Methanolobus mangrovi sp. nov. and Methanolobus sediminis sp. nov, two novel methylotrophic methanogens isolated from mangrove sediments in China.</title>
        <authorList>
            <person name="Zhou J."/>
        </authorList>
    </citation>
    <scope>NUCLEOTIDE SEQUENCE</scope>
    <source>
        <strain evidence="2">FTZ2</strain>
    </source>
</reference>
<dbReference type="CDD" id="cd04301">
    <property type="entry name" value="NAT_SF"/>
    <property type="match status" value="1"/>
</dbReference>
<sequence length="261" mass="29409">MLEILDDKMAIEGLNVLHMAGDIGYGVLETGISVDQLTIDIGQSNNVGFNYFHNKFGMPYDFLLKSSISSGHSLFVAVKGSDQLLGFARFEKISDETEKTYKGKTNIVNYSVHLLRSIEVHPAHRHVGIGRLLFAISVNQLETNVITLPDNQGAARFFKDKLNFKCLNPGNNGLSSRYKDYLILPYPRARAMLKTMAVNYPRMVLPELIGSYESLKFRDNMGKSISKSDISDFQVLFQNSKELLDNKLMNELDSFIKRLDA</sequence>
<evidence type="ECO:0000313" key="3">
    <source>
        <dbReference type="Proteomes" id="UP001183006"/>
    </source>
</evidence>
<dbReference type="Pfam" id="PF00583">
    <property type="entry name" value="Acetyltransf_1"/>
    <property type="match status" value="1"/>
</dbReference>
<dbReference type="InterPro" id="IPR016181">
    <property type="entry name" value="Acyl_CoA_acyltransferase"/>
</dbReference>
<dbReference type="KEGG" id="mmav:RE476_04835"/>
<dbReference type="Proteomes" id="UP001183006">
    <property type="component" value="Chromosome"/>
</dbReference>
<dbReference type="AlphaFoldDB" id="A0AA51UH72"/>
<feature type="domain" description="N-acetyltransferase" evidence="1">
    <location>
        <begin position="32"/>
        <end position="197"/>
    </location>
</feature>
<dbReference type="GeneID" id="84229442"/>
<dbReference type="Gene3D" id="3.40.630.30">
    <property type="match status" value="1"/>
</dbReference>
<protein>
    <submittedName>
        <fullName evidence="2">GNAT family N-acetyltransferase</fullName>
    </submittedName>
</protein>
<dbReference type="RefSeq" id="WP_309309274.1">
    <property type="nucleotide sequence ID" value="NZ_CP133594.1"/>
</dbReference>
<evidence type="ECO:0000313" key="2">
    <source>
        <dbReference type="EMBL" id="WMW23158.1"/>
    </source>
</evidence>
<dbReference type="InterPro" id="IPR000182">
    <property type="entry name" value="GNAT_dom"/>
</dbReference>
<accession>A0AA51UH72</accession>